<reference evidence="4" key="1">
    <citation type="journal article" date="2017" name="Genome Biol.">
        <title>Comparative genomics reveals high biological diversity and specific adaptations in the industrially and medically important fungal genus Aspergillus.</title>
        <authorList>
            <person name="de Vries R.P."/>
            <person name="Riley R."/>
            <person name="Wiebenga A."/>
            <person name="Aguilar-Osorio G."/>
            <person name="Amillis S."/>
            <person name="Uchima C.A."/>
            <person name="Anderluh G."/>
            <person name="Asadollahi M."/>
            <person name="Askin M."/>
            <person name="Barry K."/>
            <person name="Battaglia E."/>
            <person name="Bayram O."/>
            <person name="Benocci T."/>
            <person name="Braus-Stromeyer S.A."/>
            <person name="Caldana C."/>
            <person name="Canovas D."/>
            <person name="Cerqueira G.C."/>
            <person name="Chen F."/>
            <person name="Chen W."/>
            <person name="Choi C."/>
            <person name="Clum A."/>
            <person name="Dos Santos R.A."/>
            <person name="Damasio A.R."/>
            <person name="Diallinas G."/>
            <person name="Emri T."/>
            <person name="Fekete E."/>
            <person name="Flipphi M."/>
            <person name="Freyberg S."/>
            <person name="Gallo A."/>
            <person name="Gournas C."/>
            <person name="Habgood R."/>
            <person name="Hainaut M."/>
            <person name="Harispe M.L."/>
            <person name="Henrissat B."/>
            <person name="Hilden K.S."/>
            <person name="Hope R."/>
            <person name="Hossain A."/>
            <person name="Karabika E."/>
            <person name="Karaffa L."/>
            <person name="Karanyi Z."/>
            <person name="Krasevec N."/>
            <person name="Kuo A."/>
            <person name="Kusch H."/>
            <person name="LaButti K."/>
            <person name="Lagendijk E.L."/>
            <person name="Lapidus A."/>
            <person name="Levasseur A."/>
            <person name="Lindquist E."/>
            <person name="Lipzen A."/>
            <person name="Logrieco A.F."/>
            <person name="MacCabe A."/>
            <person name="Maekelae M.R."/>
            <person name="Malavazi I."/>
            <person name="Melin P."/>
            <person name="Meyer V."/>
            <person name="Mielnichuk N."/>
            <person name="Miskei M."/>
            <person name="Molnar A.P."/>
            <person name="Mule G."/>
            <person name="Ngan C.Y."/>
            <person name="Orejas M."/>
            <person name="Orosz E."/>
            <person name="Ouedraogo J.P."/>
            <person name="Overkamp K.M."/>
            <person name="Park H.-S."/>
            <person name="Perrone G."/>
            <person name="Piumi F."/>
            <person name="Punt P.J."/>
            <person name="Ram A.F."/>
            <person name="Ramon A."/>
            <person name="Rauscher S."/>
            <person name="Record E."/>
            <person name="Riano-Pachon D.M."/>
            <person name="Robert V."/>
            <person name="Roehrig J."/>
            <person name="Ruller R."/>
            <person name="Salamov A."/>
            <person name="Salih N.S."/>
            <person name="Samson R.A."/>
            <person name="Sandor E."/>
            <person name="Sanguinetti M."/>
            <person name="Schuetze T."/>
            <person name="Sepcic K."/>
            <person name="Shelest E."/>
            <person name="Sherlock G."/>
            <person name="Sophianopoulou V."/>
            <person name="Squina F.M."/>
            <person name="Sun H."/>
            <person name="Susca A."/>
            <person name="Todd R.B."/>
            <person name="Tsang A."/>
            <person name="Unkles S.E."/>
            <person name="van de Wiele N."/>
            <person name="van Rossen-Uffink D."/>
            <person name="Oliveira J.V."/>
            <person name="Vesth T.C."/>
            <person name="Visser J."/>
            <person name="Yu J.-H."/>
            <person name="Zhou M."/>
            <person name="Andersen M.R."/>
            <person name="Archer D.B."/>
            <person name="Baker S.E."/>
            <person name="Benoit I."/>
            <person name="Brakhage A.A."/>
            <person name="Braus G.H."/>
            <person name="Fischer R."/>
            <person name="Frisvad J.C."/>
            <person name="Goldman G.H."/>
            <person name="Houbraken J."/>
            <person name="Oakley B."/>
            <person name="Pocsi I."/>
            <person name="Scazzocchio C."/>
            <person name="Seiboth B."/>
            <person name="vanKuyk P.A."/>
            <person name="Wortman J."/>
            <person name="Dyer P.S."/>
            <person name="Grigoriev I.V."/>
        </authorList>
    </citation>
    <scope>NUCLEOTIDE SEQUENCE [LARGE SCALE GENOMIC DNA]</scope>
    <source>
        <strain evidence="4">DTO 134E9</strain>
    </source>
</reference>
<proteinExistence type="predicted"/>
<evidence type="ECO:0000256" key="1">
    <source>
        <dbReference type="SAM" id="MobiDB-lite"/>
    </source>
</evidence>
<feature type="region of interest" description="Disordered" evidence="1">
    <location>
        <begin position="32"/>
        <end position="55"/>
    </location>
</feature>
<dbReference type="Proteomes" id="UP000184383">
    <property type="component" value="Unassembled WGS sequence"/>
</dbReference>
<accession>A0A1L9R4W6</accession>
<dbReference type="AlphaFoldDB" id="A0A1L9R4W6"/>
<keyword evidence="2" id="KW-0732">Signal</keyword>
<name>A0A1L9R4W6_ASPWE</name>
<evidence type="ECO:0000313" key="3">
    <source>
        <dbReference type="EMBL" id="OJJ29961.1"/>
    </source>
</evidence>
<feature type="chain" id="PRO_5013018983" evidence="2">
    <location>
        <begin position="19"/>
        <end position="199"/>
    </location>
</feature>
<gene>
    <name evidence="3" type="ORF">ASPWEDRAFT_46693</name>
</gene>
<protein>
    <submittedName>
        <fullName evidence="3">Uncharacterized protein</fullName>
    </submittedName>
</protein>
<feature type="signal peptide" evidence="2">
    <location>
        <begin position="1"/>
        <end position="18"/>
    </location>
</feature>
<keyword evidence="4" id="KW-1185">Reference proteome</keyword>
<evidence type="ECO:0000313" key="4">
    <source>
        <dbReference type="Proteomes" id="UP000184383"/>
    </source>
</evidence>
<dbReference type="VEuPathDB" id="FungiDB:ASPWEDRAFT_46693"/>
<dbReference type="GeneID" id="63752668"/>
<sequence length="199" mass="22018">MTPLIFLTFALCILQSTAMIIPRSSEAKLESSSQCRPLTVPPEFRHPDPSRNKNNIGHTSSIPNLFVAANNMAILCSRDTNQFLRFDEIEHGLSENLLQFNTDMAGQDCDFVLGLIEEACESPCGGEVGFGLQVMLVVMVVFGLVRVFKVFKASRGGEGGESERQGLQGYYQTVQDEKKREAARLELDESDDDSSHPLD</sequence>
<organism evidence="3 4">
    <name type="scientific">Aspergillus wentii DTO 134E9</name>
    <dbReference type="NCBI Taxonomy" id="1073089"/>
    <lineage>
        <taxon>Eukaryota</taxon>
        <taxon>Fungi</taxon>
        <taxon>Dikarya</taxon>
        <taxon>Ascomycota</taxon>
        <taxon>Pezizomycotina</taxon>
        <taxon>Eurotiomycetes</taxon>
        <taxon>Eurotiomycetidae</taxon>
        <taxon>Eurotiales</taxon>
        <taxon>Aspergillaceae</taxon>
        <taxon>Aspergillus</taxon>
        <taxon>Aspergillus subgen. Cremei</taxon>
    </lineage>
</organism>
<dbReference type="EMBL" id="KV878218">
    <property type="protein sequence ID" value="OJJ29961.1"/>
    <property type="molecule type" value="Genomic_DNA"/>
</dbReference>
<evidence type="ECO:0000256" key="2">
    <source>
        <dbReference type="SAM" id="SignalP"/>
    </source>
</evidence>
<dbReference type="RefSeq" id="XP_040683638.1">
    <property type="nucleotide sequence ID" value="XM_040836820.1"/>
</dbReference>